<proteinExistence type="predicted"/>
<name>A0A225DYN8_9BACT</name>
<dbReference type="RefSeq" id="WP_088254464.1">
    <property type="nucleotide sequence ID" value="NZ_NIDE01000004.1"/>
</dbReference>
<evidence type="ECO:0000313" key="4">
    <source>
        <dbReference type="Proteomes" id="UP000214646"/>
    </source>
</evidence>
<protein>
    <submittedName>
        <fullName evidence="3">Uncharacterized protein</fullName>
    </submittedName>
</protein>
<dbReference type="OrthoDB" id="277919at2"/>
<feature type="transmembrane region" description="Helical" evidence="2">
    <location>
        <begin position="12"/>
        <end position="33"/>
    </location>
</feature>
<evidence type="ECO:0000313" key="3">
    <source>
        <dbReference type="EMBL" id="OWK43648.1"/>
    </source>
</evidence>
<keyword evidence="1" id="KW-0175">Coiled coil</keyword>
<accession>A0A225DYN8</accession>
<organism evidence="3 4">
    <name type="scientific">Fimbriiglobus ruber</name>
    <dbReference type="NCBI Taxonomy" id="1908690"/>
    <lineage>
        <taxon>Bacteria</taxon>
        <taxon>Pseudomonadati</taxon>
        <taxon>Planctomycetota</taxon>
        <taxon>Planctomycetia</taxon>
        <taxon>Gemmatales</taxon>
        <taxon>Gemmataceae</taxon>
        <taxon>Fimbriiglobus</taxon>
    </lineage>
</organism>
<dbReference type="Proteomes" id="UP000214646">
    <property type="component" value="Unassembled WGS sequence"/>
</dbReference>
<evidence type="ECO:0000256" key="1">
    <source>
        <dbReference type="SAM" id="Coils"/>
    </source>
</evidence>
<dbReference type="EMBL" id="NIDE01000004">
    <property type="protein sequence ID" value="OWK43648.1"/>
    <property type="molecule type" value="Genomic_DNA"/>
</dbReference>
<keyword evidence="2" id="KW-0812">Transmembrane</keyword>
<dbReference type="AlphaFoldDB" id="A0A225DYN8"/>
<reference evidence="4" key="1">
    <citation type="submission" date="2017-06" db="EMBL/GenBank/DDBJ databases">
        <title>Genome analysis of Fimbriiglobus ruber SP5, the first member of the order Planctomycetales with confirmed chitinolytic capability.</title>
        <authorList>
            <person name="Ravin N.V."/>
            <person name="Rakitin A.L."/>
            <person name="Ivanova A.A."/>
            <person name="Beletsky A.V."/>
            <person name="Kulichevskaya I.S."/>
            <person name="Mardanov A.V."/>
            <person name="Dedysh S.N."/>
        </authorList>
    </citation>
    <scope>NUCLEOTIDE SEQUENCE [LARGE SCALE GENOMIC DNA]</scope>
    <source>
        <strain evidence="4">SP5</strain>
    </source>
</reference>
<gene>
    <name evidence="3" type="ORF">FRUB_03247</name>
</gene>
<comment type="caution">
    <text evidence="3">The sequence shown here is derived from an EMBL/GenBank/DDBJ whole genome shotgun (WGS) entry which is preliminary data.</text>
</comment>
<feature type="coiled-coil region" evidence="1">
    <location>
        <begin position="167"/>
        <end position="211"/>
    </location>
</feature>
<evidence type="ECO:0000256" key="2">
    <source>
        <dbReference type="SAM" id="Phobius"/>
    </source>
</evidence>
<keyword evidence="2" id="KW-0472">Membrane</keyword>
<sequence length="550" mass="60383">MAKQASGDKTAPLVIALAFFVITTLALGIMYYMSFEQIAAEKNAAKEATASKTASSALLGVEQDKVLLYKIALGTATQEELEKLKSSAKEGEVRKEYQALMAEITGRLLGTPQTPGGLVAKEGKAMVGSSKQFALQPNDVVRWNWPEGAKLENGPERSILEAVVASYARQQLAANQLETEHNELEQSKRTFQDLAKRTQDAEAKLKETAAKFPVEVQAVKAAATTEVDATRKQFTAATNNYINDTKAMKTKEGILEVERDEIRGKIDALQKQLVKLDALIEAREDPFAYDRPHGKILFRKGNVITINLGSRDNVRPGLTFSVQPQDVPERGLQTRMRPRIVNGRPVFEGDKPSMEVVPKGTIEVTEVLGPEVSQARITSQTDAVREGIMIGDVLYNAVWHRGTSDHVALFGLFDIDSDGIDDIKVVIKDLSKMGVIVDAYYDLSTKKWVGKLTEHTDFAIEGAYPVYRGGSDSLQAAKNAIDDALHDAKKVARERGARVVKTRDFFPRVGYSVRLTTDPDLINRGYARYLQTPQAAGEGATADPADKKNN</sequence>
<keyword evidence="4" id="KW-1185">Reference proteome</keyword>
<keyword evidence="2" id="KW-1133">Transmembrane helix</keyword>